<organism evidence="1 2">
    <name type="scientific">Puccinia sorghi</name>
    <dbReference type="NCBI Taxonomy" id="27349"/>
    <lineage>
        <taxon>Eukaryota</taxon>
        <taxon>Fungi</taxon>
        <taxon>Dikarya</taxon>
        <taxon>Basidiomycota</taxon>
        <taxon>Pucciniomycotina</taxon>
        <taxon>Pucciniomycetes</taxon>
        <taxon>Pucciniales</taxon>
        <taxon>Pucciniaceae</taxon>
        <taxon>Puccinia</taxon>
    </lineage>
</organism>
<dbReference type="EMBL" id="LAVV01009283">
    <property type="protein sequence ID" value="KNZ50860.1"/>
    <property type="molecule type" value="Genomic_DNA"/>
</dbReference>
<sequence length="253" mass="27772">MYQQEPEGGNRAGTAARGCRSHARWTVYVDARAQIANLTKSPRRRKVIIATKNRNRRASWALFGAAGGCGCNADVMGSTPILTTGATQGTLTIRSESGNFLDKIWEWLCDAHRTLLSVETVHNNLVKWLSITLKNPDTINIHKHSFQWRPHHACPLCGSPAARTIVKQDSNQLNPLPAIGIDGIIAMTNPYPNHNLILVRNNTKVHKGVSAILPRAQPNLALLWGYKALDLSDSNPLGFSRARLGPLGSCFQD</sequence>
<evidence type="ECO:0000313" key="1">
    <source>
        <dbReference type="EMBL" id="KNZ50860.1"/>
    </source>
</evidence>
<dbReference type="Proteomes" id="UP000037035">
    <property type="component" value="Unassembled WGS sequence"/>
</dbReference>
<name>A0A0L6USQ9_9BASI</name>
<keyword evidence="2" id="KW-1185">Reference proteome</keyword>
<comment type="caution">
    <text evidence="1">The sequence shown here is derived from an EMBL/GenBank/DDBJ whole genome shotgun (WGS) entry which is preliminary data.</text>
</comment>
<accession>A0A0L6USQ9</accession>
<dbReference type="PANTHER" id="PTHR46564">
    <property type="entry name" value="TRANSPOSASE"/>
    <property type="match status" value="1"/>
</dbReference>
<dbReference type="STRING" id="27349.A0A0L6USQ9"/>
<dbReference type="VEuPathDB" id="FungiDB:VP01_4202g1"/>
<dbReference type="AlphaFoldDB" id="A0A0L6USQ9"/>
<dbReference type="PANTHER" id="PTHR46564:SF1">
    <property type="entry name" value="TRANSPOSASE"/>
    <property type="match status" value="1"/>
</dbReference>
<proteinExistence type="predicted"/>
<protein>
    <submittedName>
        <fullName evidence="1">Uncharacterized protein</fullName>
    </submittedName>
</protein>
<gene>
    <name evidence="1" type="ORF">VP01_4202g1</name>
</gene>
<reference evidence="1 2" key="1">
    <citation type="submission" date="2015-08" db="EMBL/GenBank/DDBJ databases">
        <title>Next Generation Sequencing and Analysis of the Genome of Puccinia sorghi L Schw, the Causal Agent of Maize Common Rust.</title>
        <authorList>
            <person name="Rochi L."/>
            <person name="Burguener G."/>
            <person name="Darino M."/>
            <person name="Turjanski A."/>
            <person name="Kreff E."/>
            <person name="Dieguez M.J."/>
            <person name="Sacco F."/>
        </authorList>
    </citation>
    <scope>NUCLEOTIDE SEQUENCE [LARGE SCALE GENOMIC DNA]</scope>
    <source>
        <strain evidence="1 2">RO10H11247</strain>
    </source>
</reference>
<evidence type="ECO:0000313" key="2">
    <source>
        <dbReference type="Proteomes" id="UP000037035"/>
    </source>
</evidence>